<dbReference type="SUPFAM" id="SSF47413">
    <property type="entry name" value="lambda repressor-like DNA-binding domains"/>
    <property type="match status" value="1"/>
</dbReference>
<dbReference type="InterPro" id="IPR001387">
    <property type="entry name" value="Cro/C1-type_HTH"/>
</dbReference>
<evidence type="ECO:0000259" key="2">
    <source>
        <dbReference type="PROSITE" id="PS50943"/>
    </source>
</evidence>
<evidence type="ECO:0000313" key="3">
    <source>
        <dbReference type="EMBL" id="RDU38679.1"/>
    </source>
</evidence>
<organism evidence="3 4">
    <name type="scientific">Neobacillus piezotolerans</name>
    <dbReference type="NCBI Taxonomy" id="2259171"/>
    <lineage>
        <taxon>Bacteria</taxon>
        <taxon>Bacillati</taxon>
        <taxon>Bacillota</taxon>
        <taxon>Bacilli</taxon>
        <taxon>Bacillales</taxon>
        <taxon>Bacillaceae</taxon>
        <taxon>Neobacillus</taxon>
    </lineage>
</organism>
<dbReference type="AlphaFoldDB" id="A0A3D8GWU8"/>
<dbReference type="EMBL" id="QNQT01000001">
    <property type="protein sequence ID" value="RDU38679.1"/>
    <property type="molecule type" value="Genomic_DNA"/>
</dbReference>
<reference evidence="3 4" key="1">
    <citation type="submission" date="2018-07" db="EMBL/GenBank/DDBJ databases">
        <title>Bacillus sp. YLB-04 draft genome sequence.</title>
        <authorList>
            <person name="Yu L."/>
            <person name="Tang X."/>
        </authorList>
    </citation>
    <scope>NUCLEOTIDE SEQUENCE [LARGE SCALE GENOMIC DNA]</scope>
    <source>
        <strain evidence="3 4">YLB-04</strain>
    </source>
</reference>
<dbReference type="RefSeq" id="WP_115450594.1">
    <property type="nucleotide sequence ID" value="NZ_QNQT01000001.1"/>
</dbReference>
<dbReference type="Proteomes" id="UP000257144">
    <property type="component" value="Unassembled WGS sequence"/>
</dbReference>
<dbReference type="GO" id="GO:0003700">
    <property type="term" value="F:DNA-binding transcription factor activity"/>
    <property type="evidence" value="ECO:0007669"/>
    <property type="project" value="TreeGrafter"/>
</dbReference>
<protein>
    <submittedName>
        <fullName evidence="3">Transcriptional regulator</fullName>
    </submittedName>
</protein>
<proteinExistence type="predicted"/>
<dbReference type="InterPro" id="IPR050807">
    <property type="entry name" value="TransReg_Diox_bact_type"/>
</dbReference>
<evidence type="ECO:0000256" key="1">
    <source>
        <dbReference type="ARBA" id="ARBA00023125"/>
    </source>
</evidence>
<dbReference type="PROSITE" id="PS50943">
    <property type="entry name" value="HTH_CROC1"/>
    <property type="match status" value="1"/>
</dbReference>
<name>A0A3D8GWU8_9BACI</name>
<dbReference type="GO" id="GO:0005829">
    <property type="term" value="C:cytosol"/>
    <property type="evidence" value="ECO:0007669"/>
    <property type="project" value="TreeGrafter"/>
</dbReference>
<gene>
    <name evidence="3" type="ORF">DRW41_03720</name>
</gene>
<dbReference type="PANTHER" id="PTHR46797:SF1">
    <property type="entry name" value="METHYLPHOSPHONATE SYNTHASE"/>
    <property type="match status" value="1"/>
</dbReference>
<dbReference type="SMART" id="SM00530">
    <property type="entry name" value="HTH_XRE"/>
    <property type="match status" value="1"/>
</dbReference>
<dbReference type="GO" id="GO:0003677">
    <property type="term" value="F:DNA binding"/>
    <property type="evidence" value="ECO:0007669"/>
    <property type="project" value="UniProtKB-KW"/>
</dbReference>
<keyword evidence="4" id="KW-1185">Reference proteome</keyword>
<dbReference type="OrthoDB" id="9814553at2"/>
<accession>A0A3D8GWU8</accession>
<dbReference type="Gene3D" id="1.10.260.40">
    <property type="entry name" value="lambda repressor-like DNA-binding domains"/>
    <property type="match status" value="1"/>
</dbReference>
<sequence>MKLGERLKAFRKSADLTLAQLKDLTGLSVSYLSDLERGRTNPSINTLNKLAGIYKISVSALTEGIEGYGDESEETFIPPALKALKEDPDIGHSVTDNDLLSLSRISLRGKQPQTALEWKEIYLYLNRLLPSEDE</sequence>
<evidence type="ECO:0000313" key="4">
    <source>
        <dbReference type="Proteomes" id="UP000257144"/>
    </source>
</evidence>
<keyword evidence="1" id="KW-0238">DNA-binding</keyword>
<comment type="caution">
    <text evidence="3">The sequence shown here is derived from an EMBL/GenBank/DDBJ whole genome shotgun (WGS) entry which is preliminary data.</text>
</comment>
<dbReference type="Pfam" id="PF01381">
    <property type="entry name" value="HTH_3"/>
    <property type="match status" value="1"/>
</dbReference>
<feature type="domain" description="HTH cro/C1-type" evidence="2">
    <location>
        <begin position="7"/>
        <end position="61"/>
    </location>
</feature>
<dbReference type="InterPro" id="IPR010982">
    <property type="entry name" value="Lambda_DNA-bd_dom_sf"/>
</dbReference>
<dbReference type="PANTHER" id="PTHR46797">
    <property type="entry name" value="HTH-TYPE TRANSCRIPTIONAL REGULATOR"/>
    <property type="match status" value="1"/>
</dbReference>
<dbReference type="CDD" id="cd00093">
    <property type="entry name" value="HTH_XRE"/>
    <property type="match status" value="1"/>
</dbReference>